<name>A0A669BWF0_ORENI</name>
<accession>A0A669BWF0</accession>
<evidence type="ECO:0000259" key="3">
    <source>
        <dbReference type="PROSITE" id="PS50835"/>
    </source>
</evidence>
<evidence type="ECO:0000256" key="1">
    <source>
        <dbReference type="ARBA" id="ARBA00022729"/>
    </source>
</evidence>
<keyword evidence="2" id="KW-0391">Immunity</keyword>
<dbReference type="InterPro" id="IPR036179">
    <property type="entry name" value="Ig-like_dom_sf"/>
</dbReference>
<protein>
    <recommendedName>
        <fullName evidence="3">Ig-like domain-containing protein</fullName>
    </recommendedName>
</protein>
<reference evidence="4" key="3">
    <citation type="submission" date="2025-09" db="UniProtKB">
        <authorList>
            <consortium name="Ensembl"/>
        </authorList>
    </citation>
    <scope>IDENTIFICATION</scope>
</reference>
<keyword evidence="1" id="KW-0732">Signal</keyword>
<dbReference type="Pfam" id="PF07686">
    <property type="entry name" value="V-set"/>
    <property type="match status" value="1"/>
</dbReference>
<dbReference type="PANTHER" id="PTHR23268">
    <property type="entry name" value="T-CELL RECEPTOR BETA CHAIN"/>
    <property type="match status" value="1"/>
</dbReference>
<dbReference type="AlphaFoldDB" id="A0A669BWF0"/>
<dbReference type="InterPro" id="IPR050413">
    <property type="entry name" value="TCR_beta_variable"/>
</dbReference>
<dbReference type="Proteomes" id="UP000005207">
    <property type="component" value="Linkage group LG19"/>
</dbReference>
<dbReference type="PANTHER" id="PTHR23268:SF102">
    <property type="entry name" value="IMMUNOGLOBULIN V-SET DOMAIN-CONTAINING PROTEIN"/>
    <property type="match status" value="1"/>
</dbReference>
<dbReference type="Gene3D" id="2.60.40.10">
    <property type="entry name" value="Immunoglobulins"/>
    <property type="match status" value="1"/>
</dbReference>
<evidence type="ECO:0000256" key="2">
    <source>
        <dbReference type="ARBA" id="ARBA00022859"/>
    </source>
</evidence>
<sequence>MLTHLLNADILVSAGSSHIDKVHQTPAESFYTSEETAAKINCVHYIQDYTRIFWYKQSKNNELQLLGYMNVDKDYRESGVNVTMTGRSTKGETCILTIKGLNLNSSAVYFCVASHTVLYSTVSQYKNLPSATFFFFFISVL</sequence>
<dbReference type="GeneTree" id="ENSGT00940000177356"/>
<keyword evidence="5" id="KW-1185">Reference proteome</keyword>
<dbReference type="SUPFAM" id="SSF48726">
    <property type="entry name" value="Immunoglobulin"/>
    <property type="match status" value="1"/>
</dbReference>
<dbReference type="GO" id="GO:0007166">
    <property type="term" value="P:cell surface receptor signaling pathway"/>
    <property type="evidence" value="ECO:0007669"/>
    <property type="project" value="TreeGrafter"/>
</dbReference>
<dbReference type="InterPro" id="IPR007110">
    <property type="entry name" value="Ig-like_dom"/>
</dbReference>
<proteinExistence type="predicted"/>
<dbReference type="Ensembl" id="ENSONIT00000035197.1">
    <property type="protein sequence ID" value="ENSONIP00000040064.1"/>
    <property type="gene ID" value="ENSONIG00000036552.1"/>
</dbReference>
<dbReference type="PROSITE" id="PS50835">
    <property type="entry name" value="IG_LIKE"/>
    <property type="match status" value="1"/>
</dbReference>
<dbReference type="InterPro" id="IPR013783">
    <property type="entry name" value="Ig-like_fold"/>
</dbReference>
<dbReference type="OMA" id="GYMNVDK"/>
<reference evidence="4" key="2">
    <citation type="submission" date="2025-08" db="UniProtKB">
        <authorList>
            <consortium name="Ensembl"/>
        </authorList>
    </citation>
    <scope>IDENTIFICATION</scope>
</reference>
<dbReference type="GO" id="GO:0005886">
    <property type="term" value="C:plasma membrane"/>
    <property type="evidence" value="ECO:0007669"/>
    <property type="project" value="TreeGrafter"/>
</dbReference>
<evidence type="ECO:0000313" key="4">
    <source>
        <dbReference type="Ensembl" id="ENSONIP00000040064.1"/>
    </source>
</evidence>
<evidence type="ECO:0000313" key="5">
    <source>
        <dbReference type="Proteomes" id="UP000005207"/>
    </source>
</evidence>
<feature type="domain" description="Ig-like" evidence="3">
    <location>
        <begin position="20"/>
        <end position="123"/>
    </location>
</feature>
<dbReference type="InParanoid" id="A0A669BWF0"/>
<reference evidence="5" key="1">
    <citation type="submission" date="2012-01" db="EMBL/GenBank/DDBJ databases">
        <title>The Genome Sequence of Oreochromis niloticus (Nile Tilapia).</title>
        <authorList>
            <consortium name="Broad Institute Genome Assembly Team"/>
            <consortium name="Broad Institute Sequencing Platform"/>
            <person name="Di Palma F."/>
            <person name="Johnson J."/>
            <person name="Lander E.S."/>
            <person name="Lindblad-Toh K."/>
        </authorList>
    </citation>
    <scope>NUCLEOTIDE SEQUENCE [LARGE SCALE GENOMIC DNA]</scope>
</reference>
<dbReference type="GO" id="GO:0002376">
    <property type="term" value="P:immune system process"/>
    <property type="evidence" value="ECO:0007669"/>
    <property type="project" value="UniProtKB-KW"/>
</dbReference>
<organism evidence="4 5">
    <name type="scientific">Oreochromis niloticus</name>
    <name type="common">Nile tilapia</name>
    <name type="synonym">Tilapia nilotica</name>
    <dbReference type="NCBI Taxonomy" id="8128"/>
    <lineage>
        <taxon>Eukaryota</taxon>
        <taxon>Metazoa</taxon>
        <taxon>Chordata</taxon>
        <taxon>Craniata</taxon>
        <taxon>Vertebrata</taxon>
        <taxon>Euteleostomi</taxon>
        <taxon>Actinopterygii</taxon>
        <taxon>Neopterygii</taxon>
        <taxon>Teleostei</taxon>
        <taxon>Neoteleostei</taxon>
        <taxon>Acanthomorphata</taxon>
        <taxon>Ovalentaria</taxon>
        <taxon>Cichlomorphae</taxon>
        <taxon>Cichliformes</taxon>
        <taxon>Cichlidae</taxon>
        <taxon>African cichlids</taxon>
        <taxon>Pseudocrenilabrinae</taxon>
        <taxon>Oreochromini</taxon>
        <taxon>Oreochromis</taxon>
    </lineage>
</organism>
<dbReference type="InterPro" id="IPR013106">
    <property type="entry name" value="Ig_V-set"/>
</dbReference>